<evidence type="ECO:0000256" key="5">
    <source>
        <dbReference type="ARBA" id="ARBA00023145"/>
    </source>
</evidence>
<evidence type="ECO:0000256" key="6">
    <source>
        <dbReference type="ARBA" id="ARBA00023157"/>
    </source>
</evidence>
<evidence type="ECO:0000256" key="3">
    <source>
        <dbReference type="ARBA" id="ARBA00022801"/>
    </source>
</evidence>
<evidence type="ECO:0000256" key="4">
    <source>
        <dbReference type="ARBA" id="ARBA00022825"/>
    </source>
</evidence>
<proteinExistence type="predicted"/>
<reference evidence="11" key="1">
    <citation type="submission" date="2025-08" db="UniProtKB">
        <authorList>
            <consortium name="RefSeq"/>
        </authorList>
    </citation>
    <scope>IDENTIFICATION</scope>
</reference>
<organism evidence="10 11">
    <name type="scientific">Octodon degus</name>
    <name type="common">Degu</name>
    <name type="synonym">Sciurus degus</name>
    <dbReference type="NCBI Taxonomy" id="10160"/>
    <lineage>
        <taxon>Eukaryota</taxon>
        <taxon>Metazoa</taxon>
        <taxon>Chordata</taxon>
        <taxon>Craniata</taxon>
        <taxon>Vertebrata</taxon>
        <taxon>Euteleostomi</taxon>
        <taxon>Mammalia</taxon>
        <taxon>Eutheria</taxon>
        <taxon>Euarchontoglires</taxon>
        <taxon>Glires</taxon>
        <taxon>Rodentia</taxon>
        <taxon>Hystricomorpha</taxon>
        <taxon>Octodontidae</taxon>
        <taxon>Octodon</taxon>
    </lineage>
</organism>
<dbReference type="PANTHER" id="PTHR24271:SF81">
    <property type="entry name" value="GRANZYME B"/>
    <property type="match status" value="1"/>
</dbReference>
<accession>A0A6P6DWJ2</accession>
<dbReference type="InterPro" id="IPR043504">
    <property type="entry name" value="Peptidase_S1_PA_chymotrypsin"/>
</dbReference>
<feature type="chain" id="PRO_5028058511" evidence="8">
    <location>
        <begin position="19"/>
        <end position="244"/>
    </location>
</feature>
<dbReference type="GeneID" id="101577855"/>
<evidence type="ECO:0000259" key="9">
    <source>
        <dbReference type="PROSITE" id="PS50240"/>
    </source>
</evidence>
<evidence type="ECO:0000256" key="2">
    <source>
        <dbReference type="ARBA" id="ARBA00022729"/>
    </source>
</evidence>
<dbReference type="SUPFAM" id="SSF50494">
    <property type="entry name" value="Trypsin-like serine proteases"/>
    <property type="match status" value="1"/>
</dbReference>
<dbReference type="InterPro" id="IPR001314">
    <property type="entry name" value="Peptidase_S1A"/>
</dbReference>
<keyword evidence="1 7" id="KW-0645">Protease</keyword>
<sequence>MQLLLFLLAFFLTPRIRAVEIIGGHEAVPHSRPYMAYLKFKEAKEICSGFLIHEKFVLTAAHCLGRPSNIVLGAHNIKKWEKTQQVIHVERHIPHPHFNDKIHTNDIMLLQLEEKATLTKEVQILELPMEETQVMPGTQCQVAGWGLIARDGDYADTLQEVEMTVQKDKECKILYSNYNSATQLCAGDPRIQKTSLRGDSGGPVICDDEVQAIVSYGKGHEINPRIFTKLSPYLDWIAKIVKHH</sequence>
<dbReference type="Pfam" id="PF00089">
    <property type="entry name" value="Trypsin"/>
    <property type="match status" value="1"/>
</dbReference>
<protein>
    <submittedName>
        <fullName evidence="11">Granzyme B-like</fullName>
    </submittedName>
</protein>
<dbReference type="Gene3D" id="2.40.10.10">
    <property type="entry name" value="Trypsin-like serine proteases"/>
    <property type="match status" value="2"/>
</dbReference>
<keyword evidence="3 7" id="KW-0378">Hydrolase</keyword>
<dbReference type="SMART" id="SM00020">
    <property type="entry name" value="Tryp_SPc"/>
    <property type="match status" value="1"/>
</dbReference>
<keyword evidence="2 8" id="KW-0732">Signal</keyword>
<evidence type="ECO:0000313" key="11">
    <source>
        <dbReference type="RefSeq" id="XP_023564454.1"/>
    </source>
</evidence>
<keyword evidence="10" id="KW-1185">Reference proteome</keyword>
<dbReference type="GO" id="GO:0004252">
    <property type="term" value="F:serine-type endopeptidase activity"/>
    <property type="evidence" value="ECO:0007669"/>
    <property type="project" value="InterPro"/>
</dbReference>
<dbReference type="GO" id="GO:0006508">
    <property type="term" value="P:proteolysis"/>
    <property type="evidence" value="ECO:0007669"/>
    <property type="project" value="UniProtKB-KW"/>
</dbReference>
<dbReference type="PROSITE" id="PS00135">
    <property type="entry name" value="TRYPSIN_SER"/>
    <property type="match status" value="1"/>
</dbReference>
<dbReference type="FunFam" id="2.40.10.10:FF:000014">
    <property type="entry name" value="Complement factor D"/>
    <property type="match status" value="1"/>
</dbReference>
<keyword evidence="4 7" id="KW-0720">Serine protease</keyword>
<feature type="signal peptide" evidence="8">
    <location>
        <begin position="1"/>
        <end position="18"/>
    </location>
</feature>
<dbReference type="Proteomes" id="UP000515203">
    <property type="component" value="Unplaced"/>
</dbReference>
<dbReference type="InterPro" id="IPR001254">
    <property type="entry name" value="Trypsin_dom"/>
</dbReference>
<dbReference type="InterPro" id="IPR009003">
    <property type="entry name" value="Peptidase_S1_PA"/>
</dbReference>
<dbReference type="PROSITE" id="PS00134">
    <property type="entry name" value="TRYPSIN_HIS"/>
    <property type="match status" value="1"/>
</dbReference>
<dbReference type="RefSeq" id="XP_023564454.1">
    <property type="nucleotide sequence ID" value="XM_023708686.1"/>
</dbReference>
<keyword evidence="6" id="KW-1015">Disulfide bond</keyword>
<keyword evidence="5" id="KW-0865">Zymogen</keyword>
<dbReference type="OrthoDB" id="5565075at2759"/>
<dbReference type="InterPro" id="IPR018114">
    <property type="entry name" value="TRYPSIN_HIS"/>
</dbReference>
<name>A0A6P6DWJ2_OCTDE</name>
<dbReference type="InParanoid" id="A0A6P6DWJ2"/>
<evidence type="ECO:0000313" key="10">
    <source>
        <dbReference type="Proteomes" id="UP000515203"/>
    </source>
</evidence>
<gene>
    <name evidence="11" type="primary">LOC101577855</name>
</gene>
<dbReference type="AlphaFoldDB" id="A0A6P6DWJ2"/>
<evidence type="ECO:0000256" key="1">
    <source>
        <dbReference type="ARBA" id="ARBA00022670"/>
    </source>
</evidence>
<dbReference type="FunFam" id="2.40.10.10:FF:000068">
    <property type="entry name" value="transmembrane protease serine 2"/>
    <property type="match status" value="1"/>
</dbReference>
<dbReference type="PRINTS" id="PR00722">
    <property type="entry name" value="CHYMOTRYPSIN"/>
</dbReference>
<dbReference type="InterPro" id="IPR033116">
    <property type="entry name" value="TRYPSIN_SER"/>
</dbReference>
<evidence type="ECO:0000256" key="7">
    <source>
        <dbReference type="RuleBase" id="RU363034"/>
    </source>
</evidence>
<evidence type="ECO:0000256" key="8">
    <source>
        <dbReference type="SAM" id="SignalP"/>
    </source>
</evidence>
<dbReference type="PROSITE" id="PS50240">
    <property type="entry name" value="TRYPSIN_DOM"/>
    <property type="match status" value="1"/>
</dbReference>
<dbReference type="GO" id="GO:0005737">
    <property type="term" value="C:cytoplasm"/>
    <property type="evidence" value="ECO:0007669"/>
    <property type="project" value="TreeGrafter"/>
</dbReference>
<dbReference type="CDD" id="cd00190">
    <property type="entry name" value="Tryp_SPc"/>
    <property type="match status" value="1"/>
</dbReference>
<dbReference type="PANTHER" id="PTHR24271">
    <property type="entry name" value="KALLIKREIN-RELATED"/>
    <property type="match status" value="1"/>
</dbReference>
<feature type="domain" description="Peptidase S1" evidence="9">
    <location>
        <begin position="21"/>
        <end position="242"/>
    </location>
</feature>